<comment type="similarity">
    <text evidence="2">Belongs to the CSC1 (TC 1.A.17) family.</text>
</comment>
<protein>
    <recommendedName>
        <fullName evidence="15">DUF221-domain-containing protein</fullName>
    </recommendedName>
</protein>
<evidence type="ECO:0000259" key="9">
    <source>
        <dbReference type="Pfam" id="PF02714"/>
    </source>
</evidence>
<dbReference type="Pfam" id="PF02714">
    <property type="entry name" value="RSN1_7TM"/>
    <property type="match status" value="1"/>
</dbReference>
<feature type="domain" description="CSC1/OSCA1-like N-terminal transmembrane" evidence="11">
    <location>
        <begin position="15"/>
        <end position="163"/>
    </location>
</feature>
<dbReference type="EMBL" id="KV454215">
    <property type="protein sequence ID" value="ODQ56788.1"/>
    <property type="molecule type" value="Genomic_DNA"/>
</dbReference>
<keyword evidence="3" id="KW-0813">Transport</keyword>
<feature type="transmembrane region" description="Helical" evidence="8">
    <location>
        <begin position="591"/>
        <end position="609"/>
    </location>
</feature>
<feature type="compositionally biased region" description="Acidic residues" evidence="7">
    <location>
        <begin position="872"/>
        <end position="882"/>
    </location>
</feature>
<name>A0A1E3NUI2_WICAA</name>
<comment type="subcellular location">
    <subcellularLocation>
        <location evidence="1">Membrane</location>
        <topology evidence="1">Multi-pass membrane protein</topology>
    </subcellularLocation>
</comment>
<dbReference type="PANTHER" id="PTHR13018">
    <property type="entry name" value="PROBABLE MEMBRANE PROTEIN DUF221-RELATED"/>
    <property type="match status" value="1"/>
</dbReference>
<evidence type="ECO:0000256" key="8">
    <source>
        <dbReference type="SAM" id="Phobius"/>
    </source>
</evidence>
<keyword evidence="4 8" id="KW-0812">Transmembrane</keyword>
<keyword evidence="5 8" id="KW-1133">Transmembrane helix</keyword>
<evidence type="ECO:0000256" key="6">
    <source>
        <dbReference type="ARBA" id="ARBA00023136"/>
    </source>
</evidence>
<feature type="transmembrane region" description="Helical" evidence="8">
    <location>
        <begin position="142"/>
        <end position="161"/>
    </location>
</feature>
<reference evidence="13 14" key="1">
    <citation type="journal article" date="2016" name="Proc. Natl. Acad. Sci. U.S.A.">
        <title>Comparative genomics of biotechnologically important yeasts.</title>
        <authorList>
            <person name="Riley R."/>
            <person name="Haridas S."/>
            <person name="Wolfe K.H."/>
            <person name="Lopes M.R."/>
            <person name="Hittinger C.T."/>
            <person name="Goeker M."/>
            <person name="Salamov A.A."/>
            <person name="Wisecaver J.H."/>
            <person name="Long T.M."/>
            <person name="Calvey C.H."/>
            <person name="Aerts A.L."/>
            <person name="Barry K.W."/>
            <person name="Choi C."/>
            <person name="Clum A."/>
            <person name="Coughlan A.Y."/>
            <person name="Deshpande S."/>
            <person name="Douglass A.P."/>
            <person name="Hanson S.J."/>
            <person name="Klenk H.-P."/>
            <person name="LaButti K.M."/>
            <person name="Lapidus A."/>
            <person name="Lindquist E.A."/>
            <person name="Lipzen A.M."/>
            <person name="Meier-Kolthoff J.P."/>
            <person name="Ohm R.A."/>
            <person name="Otillar R.P."/>
            <person name="Pangilinan J.L."/>
            <person name="Peng Y."/>
            <person name="Rokas A."/>
            <person name="Rosa C.A."/>
            <person name="Scheuner C."/>
            <person name="Sibirny A.A."/>
            <person name="Slot J.C."/>
            <person name="Stielow J.B."/>
            <person name="Sun H."/>
            <person name="Kurtzman C.P."/>
            <person name="Blackwell M."/>
            <person name="Grigoriev I.V."/>
            <person name="Jeffries T.W."/>
        </authorList>
    </citation>
    <scope>NUCLEOTIDE SEQUENCE [LARGE SCALE GENOMIC DNA]</scope>
    <source>
        <strain evidence="14">ATCC 58044 / CBS 1984 / NCYC 433 / NRRL Y-366-8</strain>
    </source>
</reference>
<dbReference type="AlphaFoldDB" id="A0A1E3NUI2"/>
<sequence>MANSTQIRGTTTSGVTTSLISNGAIFGVFLAAFVLLRLRFLRIYQPKSSFNLINDEKKPEPLPSGIWEWIFPLLKKSDNFIIRQAGLDGYFYLRYLFLVFGICLAGLCLFFPILLPINATGGKGSTGLDQLSFSNVKYPGRFYAHAFLSWIFYFGVLYVIYRELVFYTSIRQAVLASPRYARKLSSKVVLFQTVPEQYLSEEEFTKLFEDVKKVWIARSPKELRSKVEEREKLANKLEAAENTILRNAMSRKLKAEKKGETLSNPDEMETYVPKNKRPTHRLKPIFGKKVDTIDHIKEELPKLNQEVMDLQSSHKDFKPFNSVFVEFGSQYSAQMAFQSVTHHTALHMSPRYIGLEPSNIVWMNMRLFWWERLVRRFGALAAIVALIIFWSVPVAFVGMISNINYIIEKLPWLGFLHRLPKDLFGILTSLAPTVALALLMMLLPMFIRFMAKVAGAPSVQHVEYFTQQAFFAFQVIQVFLVTTISSSAASTATQVAEDPTKAMYLLSENLPKASNFYISYIILQGLSVSSGALLQVVTLVLFYVLGAAFDKTPRKKWTRFTNLGTMAWGTVFPIFTNLAVITFTYAVISPLILLFATVGFFLVYVANLYNLTYAFAEAPDARGMFYPRALFQTLVGVYLGEICLLGLFVVAKAWGPLVLMAIALGVTVFVHTNLNSAFDHLMTVVPVDTMKPLDGKSDTPSFNSGAINQVSVKRFSKDSYPEQSSMMDRSSFRGVQYEMGDLSRFSLEKNRYGSNIPLLADGDTTLIPPAPLWKRFFQPHIYLSYKVVKTRVPDIYNYADPTENQDPEYIEHAYDYPDVSKKMPYLWIPRDPMGLSTKEIDNFKGIIEISDENALFNEKGKVVWTGAPPSYEESEGILNDDEKDVKKYTS</sequence>
<dbReference type="GO" id="GO:0005886">
    <property type="term" value="C:plasma membrane"/>
    <property type="evidence" value="ECO:0007669"/>
    <property type="project" value="TreeGrafter"/>
</dbReference>
<dbReference type="STRING" id="683960.A0A1E3NUI2"/>
<evidence type="ECO:0000259" key="12">
    <source>
        <dbReference type="Pfam" id="PF14703"/>
    </source>
</evidence>
<feature type="region of interest" description="Disordered" evidence="7">
    <location>
        <begin position="867"/>
        <end position="890"/>
    </location>
</feature>
<dbReference type="InterPro" id="IPR032880">
    <property type="entry name" value="CSC1/OSCA1-like_N"/>
</dbReference>
<evidence type="ECO:0000256" key="1">
    <source>
        <dbReference type="ARBA" id="ARBA00004141"/>
    </source>
</evidence>
<organism evidence="13 14">
    <name type="scientific">Wickerhamomyces anomalus (strain ATCC 58044 / CBS 1984 / NCYC 433 / NRRL Y-366-8)</name>
    <name type="common">Yeast</name>
    <name type="synonym">Hansenula anomala</name>
    <dbReference type="NCBI Taxonomy" id="683960"/>
    <lineage>
        <taxon>Eukaryota</taxon>
        <taxon>Fungi</taxon>
        <taxon>Dikarya</taxon>
        <taxon>Ascomycota</taxon>
        <taxon>Saccharomycotina</taxon>
        <taxon>Saccharomycetes</taxon>
        <taxon>Phaffomycetales</taxon>
        <taxon>Wickerhamomycetaceae</taxon>
        <taxon>Wickerhamomyces</taxon>
    </lineage>
</organism>
<dbReference type="GeneID" id="30199743"/>
<dbReference type="OrthoDB" id="1076608at2759"/>
<keyword evidence="14" id="KW-1185">Reference proteome</keyword>
<keyword evidence="6 8" id="KW-0472">Membrane</keyword>
<feature type="transmembrane region" description="Helical" evidence="8">
    <location>
        <begin position="92"/>
        <end position="115"/>
    </location>
</feature>
<evidence type="ECO:0000259" key="11">
    <source>
        <dbReference type="Pfam" id="PF13967"/>
    </source>
</evidence>
<evidence type="ECO:0000256" key="4">
    <source>
        <dbReference type="ARBA" id="ARBA00022692"/>
    </source>
</evidence>
<feature type="transmembrane region" description="Helical" evidence="8">
    <location>
        <begin position="377"/>
        <end position="403"/>
    </location>
</feature>
<dbReference type="Proteomes" id="UP000094112">
    <property type="component" value="Unassembled WGS sequence"/>
</dbReference>
<evidence type="ECO:0000313" key="14">
    <source>
        <dbReference type="Proteomes" id="UP000094112"/>
    </source>
</evidence>
<evidence type="ECO:0000256" key="5">
    <source>
        <dbReference type="ARBA" id="ARBA00022989"/>
    </source>
</evidence>
<feature type="domain" description="CSC1/OSCA1-like 7TM region" evidence="9">
    <location>
        <begin position="375"/>
        <end position="648"/>
    </location>
</feature>
<proteinExistence type="inferred from homology"/>
<evidence type="ECO:0000313" key="13">
    <source>
        <dbReference type="EMBL" id="ODQ56788.1"/>
    </source>
</evidence>
<evidence type="ECO:0000256" key="7">
    <source>
        <dbReference type="SAM" id="MobiDB-lite"/>
    </source>
</evidence>
<feature type="transmembrane region" description="Helical" evidence="8">
    <location>
        <begin position="20"/>
        <end position="38"/>
    </location>
</feature>
<evidence type="ECO:0008006" key="15">
    <source>
        <dbReference type="Google" id="ProtNLM"/>
    </source>
</evidence>
<feature type="domain" description="10TM putative phosphate transporter extracellular tail" evidence="10">
    <location>
        <begin position="776"/>
        <end position="869"/>
    </location>
</feature>
<gene>
    <name evidence="13" type="ORF">WICANDRAFT_36968</name>
</gene>
<evidence type="ECO:0000259" key="10">
    <source>
        <dbReference type="Pfam" id="PF12621"/>
    </source>
</evidence>
<dbReference type="InterPro" id="IPR027815">
    <property type="entry name" value="CSC1/OSCA1-like_cyt"/>
</dbReference>
<feature type="transmembrane region" description="Helical" evidence="8">
    <location>
        <begin position="516"/>
        <end position="545"/>
    </location>
</feature>
<dbReference type="GO" id="GO:0005227">
    <property type="term" value="F:calcium-activated cation channel activity"/>
    <property type="evidence" value="ECO:0007669"/>
    <property type="project" value="InterPro"/>
</dbReference>
<dbReference type="RefSeq" id="XP_019035995.1">
    <property type="nucleotide sequence ID" value="XM_019182497.1"/>
</dbReference>
<dbReference type="Pfam" id="PF12621">
    <property type="entry name" value="PHM7_ext"/>
    <property type="match status" value="1"/>
</dbReference>
<dbReference type="Pfam" id="PF13967">
    <property type="entry name" value="RSN1_TM"/>
    <property type="match status" value="1"/>
</dbReference>
<feature type="transmembrane region" description="Helical" evidence="8">
    <location>
        <begin position="566"/>
        <end position="585"/>
    </location>
</feature>
<feature type="domain" description="CSC1/OSCA1-like cytosolic" evidence="12">
    <location>
        <begin position="187"/>
        <end position="364"/>
    </location>
</feature>
<evidence type="ECO:0000256" key="2">
    <source>
        <dbReference type="ARBA" id="ARBA00007779"/>
    </source>
</evidence>
<dbReference type="InterPro" id="IPR003864">
    <property type="entry name" value="CSC1/OSCA1-like_7TM"/>
</dbReference>
<dbReference type="InterPro" id="IPR022257">
    <property type="entry name" value="PHM7_ext"/>
</dbReference>
<dbReference type="Pfam" id="PF14703">
    <property type="entry name" value="PHM7_cyt"/>
    <property type="match status" value="1"/>
</dbReference>
<feature type="transmembrane region" description="Helical" evidence="8">
    <location>
        <begin position="629"/>
        <end position="651"/>
    </location>
</feature>
<dbReference type="PANTHER" id="PTHR13018:SF26">
    <property type="entry name" value="DOMAIN PROTEIN, PUTATIVE (AFU_ORTHOLOGUE AFUA_5G10920)-RELATED"/>
    <property type="match status" value="1"/>
</dbReference>
<evidence type="ECO:0000256" key="3">
    <source>
        <dbReference type="ARBA" id="ARBA00022448"/>
    </source>
</evidence>
<feature type="transmembrane region" description="Helical" evidence="8">
    <location>
        <begin position="657"/>
        <end position="674"/>
    </location>
</feature>
<dbReference type="InterPro" id="IPR045122">
    <property type="entry name" value="Csc1-like"/>
</dbReference>
<feature type="transmembrane region" description="Helical" evidence="8">
    <location>
        <begin position="423"/>
        <end position="449"/>
    </location>
</feature>
<accession>A0A1E3NUI2</accession>